<keyword evidence="1" id="KW-0862">Zinc</keyword>
<evidence type="ECO:0000256" key="1">
    <source>
        <dbReference type="PROSITE-ProRule" id="PRU00325"/>
    </source>
</evidence>
<evidence type="ECO:0000259" key="2">
    <source>
        <dbReference type="PROSITE" id="PS50966"/>
    </source>
</evidence>
<dbReference type="PANTHER" id="PTHR31973:SF187">
    <property type="entry name" value="MUTATOR TRANSPOSASE MUDRA PROTEIN"/>
    <property type="match status" value="1"/>
</dbReference>
<evidence type="ECO:0000313" key="3">
    <source>
        <dbReference type="EMBL" id="KAL3682569.1"/>
    </source>
</evidence>
<reference evidence="3 4" key="1">
    <citation type="submission" date="2024-09" db="EMBL/GenBank/DDBJ databases">
        <title>Chromosome-scale assembly of Riccia sorocarpa.</title>
        <authorList>
            <person name="Paukszto L."/>
        </authorList>
    </citation>
    <scope>NUCLEOTIDE SEQUENCE [LARGE SCALE GENOMIC DNA]</scope>
    <source>
        <strain evidence="3">LP-2024</strain>
        <tissue evidence="3">Aerial parts of the thallus</tissue>
    </source>
</reference>
<keyword evidence="4" id="KW-1185">Reference proteome</keyword>
<dbReference type="InterPro" id="IPR007527">
    <property type="entry name" value="Znf_SWIM"/>
</dbReference>
<dbReference type="EMBL" id="JBJQOH010000006">
    <property type="protein sequence ID" value="KAL3682569.1"/>
    <property type="molecule type" value="Genomic_DNA"/>
</dbReference>
<feature type="domain" description="SWIM-type" evidence="2">
    <location>
        <begin position="154"/>
        <end position="192"/>
    </location>
</feature>
<keyword evidence="1" id="KW-0479">Metal-binding</keyword>
<dbReference type="AlphaFoldDB" id="A0ABD3GXJ3"/>
<dbReference type="GO" id="GO:0008270">
    <property type="term" value="F:zinc ion binding"/>
    <property type="evidence" value="ECO:0007669"/>
    <property type="project" value="UniProtKB-KW"/>
</dbReference>
<evidence type="ECO:0000313" key="4">
    <source>
        <dbReference type="Proteomes" id="UP001633002"/>
    </source>
</evidence>
<sequence length="293" mass="33275">MNCKKHLGKTLAQGLSKICYARTPESFEELLVALERCSDQGADMTDYLRQVDPWRWARCLFSLPRYGRTTSNIAESLNAALLPVREGAAFTIIVDLWHYVQQEFTQRRDKLRLLTGNLTPYAEGRFRHNARHSESLIYLRADNSQVAVRAHRGSTSFVIKRFDGIRGECTCSEYQEMLWPCRHGIAFERDLGKMAEDRVDRIWHVSSLWNIYDRNVVPTLDLTDLQPQLSCKAPPEAIRRGRHRTVRIPNGGASGPNGRGSGLHVNPEFSFPVGDSEALALMPNELTDLDDGF</sequence>
<protein>
    <recommendedName>
        <fullName evidence="2">SWIM-type domain-containing protein</fullName>
    </recommendedName>
</protein>
<gene>
    <name evidence="3" type="ORF">R1sor_000591</name>
</gene>
<dbReference type="PROSITE" id="PS50966">
    <property type="entry name" value="ZF_SWIM"/>
    <property type="match status" value="1"/>
</dbReference>
<organism evidence="3 4">
    <name type="scientific">Riccia sorocarpa</name>
    <dbReference type="NCBI Taxonomy" id="122646"/>
    <lineage>
        <taxon>Eukaryota</taxon>
        <taxon>Viridiplantae</taxon>
        <taxon>Streptophyta</taxon>
        <taxon>Embryophyta</taxon>
        <taxon>Marchantiophyta</taxon>
        <taxon>Marchantiopsida</taxon>
        <taxon>Marchantiidae</taxon>
        <taxon>Marchantiales</taxon>
        <taxon>Ricciaceae</taxon>
        <taxon>Riccia</taxon>
    </lineage>
</organism>
<comment type="caution">
    <text evidence="3">The sequence shown here is derived from an EMBL/GenBank/DDBJ whole genome shotgun (WGS) entry which is preliminary data.</text>
</comment>
<name>A0ABD3GXJ3_9MARC</name>
<dbReference type="Proteomes" id="UP001633002">
    <property type="component" value="Unassembled WGS sequence"/>
</dbReference>
<proteinExistence type="predicted"/>
<accession>A0ABD3GXJ3</accession>
<keyword evidence="1" id="KW-0863">Zinc-finger</keyword>
<dbReference type="PANTHER" id="PTHR31973">
    <property type="entry name" value="POLYPROTEIN, PUTATIVE-RELATED"/>
    <property type="match status" value="1"/>
</dbReference>